<comment type="caution">
    <text evidence="2">The sequence shown here is derived from an EMBL/GenBank/DDBJ whole genome shotgun (WGS) entry which is preliminary data.</text>
</comment>
<feature type="region of interest" description="Disordered" evidence="1">
    <location>
        <begin position="1"/>
        <end position="34"/>
    </location>
</feature>
<proteinExistence type="predicted"/>
<organism evidence="2 3">
    <name type="scientific">Schistosoma japonicum</name>
    <name type="common">Blood fluke</name>
    <dbReference type="NCBI Taxonomy" id="6182"/>
    <lineage>
        <taxon>Eukaryota</taxon>
        <taxon>Metazoa</taxon>
        <taxon>Spiralia</taxon>
        <taxon>Lophotrochozoa</taxon>
        <taxon>Platyhelminthes</taxon>
        <taxon>Trematoda</taxon>
        <taxon>Digenea</taxon>
        <taxon>Strigeidida</taxon>
        <taxon>Schistosomatoidea</taxon>
        <taxon>Schistosomatidae</taxon>
        <taxon>Schistosoma</taxon>
    </lineage>
</organism>
<name>A0A4Z2D180_SCHJA</name>
<reference evidence="2 3" key="1">
    <citation type="submission" date="2019-03" db="EMBL/GenBank/DDBJ databases">
        <title>An improved genome assembly of the fluke Schistosoma japonicum.</title>
        <authorList>
            <person name="Hu W."/>
            <person name="Luo F."/>
            <person name="Yin M."/>
            <person name="Mo X."/>
            <person name="Sun C."/>
            <person name="Wu Q."/>
            <person name="Zhu B."/>
            <person name="Xiang M."/>
            <person name="Wang J."/>
            <person name="Wang Y."/>
            <person name="Zhang T."/>
            <person name="Xu B."/>
            <person name="Zheng H."/>
            <person name="Feng Z."/>
        </authorList>
    </citation>
    <scope>NUCLEOTIDE SEQUENCE [LARGE SCALE GENOMIC DNA]</scope>
    <source>
        <strain evidence="2">HuSjv2</strain>
        <tissue evidence="2">Worms</tissue>
    </source>
</reference>
<keyword evidence="3" id="KW-1185">Reference proteome</keyword>
<evidence type="ECO:0000313" key="3">
    <source>
        <dbReference type="Proteomes" id="UP000311919"/>
    </source>
</evidence>
<evidence type="ECO:0000256" key="1">
    <source>
        <dbReference type="SAM" id="MobiDB-lite"/>
    </source>
</evidence>
<gene>
    <name evidence="2" type="ORF">EWB00_005897</name>
</gene>
<dbReference type="EMBL" id="SKCS01000383">
    <property type="protein sequence ID" value="TNN09940.1"/>
    <property type="molecule type" value="Genomic_DNA"/>
</dbReference>
<dbReference type="AlphaFoldDB" id="A0A4Z2D180"/>
<accession>A0A4Z2D180</accession>
<protein>
    <submittedName>
        <fullName evidence="2">Uncharacterized protein</fullName>
    </submittedName>
</protein>
<sequence length="173" mass="19714">MSNKRSIKYSLHKYEPIDETSDMSTNETERELEMETEMEAEEIQSINRYNKNSEESTSLNYAKRENSSEFNTMSCTLPLPVLVPIPIITPYLTRNYLNITNNSSKCCLIAGNNSTDTNSLSSNQLVLGVKLPFSALDSQIRAKPPPFVSIPPPLSIGHYQHCHQHHCHHHHHH</sequence>
<feature type="compositionally biased region" description="Basic residues" evidence="1">
    <location>
        <begin position="1"/>
        <end position="11"/>
    </location>
</feature>
<evidence type="ECO:0000313" key="2">
    <source>
        <dbReference type="EMBL" id="TNN09940.1"/>
    </source>
</evidence>
<dbReference type="Proteomes" id="UP000311919">
    <property type="component" value="Unassembled WGS sequence"/>
</dbReference>